<reference evidence="2 3" key="1">
    <citation type="journal article" date="2014" name="Agronomy (Basel)">
        <title>A Draft Genome Sequence for Ensete ventricosum, the Drought-Tolerant Tree Against Hunger.</title>
        <authorList>
            <person name="Harrison J."/>
            <person name="Moore K.A."/>
            <person name="Paszkiewicz K."/>
            <person name="Jones T."/>
            <person name="Grant M."/>
            <person name="Ambacheew D."/>
            <person name="Muzemil S."/>
            <person name="Studholme D.J."/>
        </authorList>
    </citation>
    <scope>NUCLEOTIDE SEQUENCE [LARGE SCALE GENOMIC DNA]</scope>
</reference>
<evidence type="ECO:0000313" key="3">
    <source>
        <dbReference type="Proteomes" id="UP000287651"/>
    </source>
</evidence>
<evidence type="ECO:0000256" key="1">
    <source>
        <dbReference type="SAM" id="MobiDB-lite"/>
    </source>
</evidence>
<evidence type="ECO:0000313" key="2">
    <source>
        <dbReference type="EMBL" id="RRT41779.1"/>
    </source>
</evidence>
<organism evidence="2 3">
    <name type="scientific">Ensete ventricosum</name>
    <name type="common">Abyssinian banana</name>
    <name type="synonym">Musa ensete</name>
    <dbReference type="NCBI Taxonomy" id="4639"/>
    <lineage>
        <taxon>Eukaryota</taxon>
        <taxon>Viridiplantae</taxon>
        <taxon>Streptophyta</taxon>
        <taxon>Embryophyta</taxon>
        <taxon>Tracheophyta</taxon>
        <taxon>Spermatophyta</taxon>
        <taxon>Magnoliopsida</taxon>
        <taxon>Liliopsida</taxon>
        <taxon>Zingiberales</taxon>
        <taxon>Musaceae</taxon>
        <taxon>Ensete</taxon>
    </lineage>
</organism>
<dbReference type="EMBL" id="AMZH03018306">
    <property type="protein sequence ID" value="RRT41779.1"/>
    <property type="molecule type" value="Genomic_DNA"/>
</dbReference>
<feature type="compositionally biased region" description="Basic residues" evidence="1">
    <location>
        <begin position="118"/>
        <end position="127"/>
    </location>
</feature>
<feature type="region of interest" description="Disordered" evidence="1">
    <location>
        <begin position="85"/>
        <end position="144"/>
    </location>
</feature>
<gene>
    <name evidence="2" type="ORF">B296_00057548</name>
</gene>
<comment type="caution">
    <text evidence="2">The sequence shown here is derived from an EMBL/GenBank/DDBJ whole genome shotgun (WGS) entry which is preliminary data.</text>
</comment>
<dbReference type="AlphaFoldDB" id="A0A426XQL6"/>
<sequence length="158" mass="18238">MEKVCRFESYRPIWAVHTNPSADQYADRSLPGNTFNLAPYRTIRGCFRPVTTRNRSVTIDFDRRQPTGWYQPGYGLAIARLTAAREEEARKKKEKEGEEEEEPRIAPPSNGKTASRLLLRRILHQRSKTSTAGEPRDDTADEENLARRRLLRRGLLLV</sequence>
<protein>
    <submittedName>
        <fullName evidence="2">Uncharacterized protein</fullName>
    </submittedName>
</protein>
<feature type="compositionally biased region" description="Basic and acidic residues" evidence="1">
    <location>
        <begin position="85"/>
        <end position="96"/>
    </location>
</feature>
<accession>A0A426XQL6</accession>
<name>A0A426XQL6_ENSVE</name>
<dbReference type="Proteomes" id="UP000287651">
    <property type="component" value="Unassembled WGS sequence"/>
</dbReference>
<proteinExistence type="predicted"/>